<proteinExistence type="predicted"/>
<dbReference type="EMBL" id="LR134521">
    <property type="protein sequence ID" value="VEJ30835.1"/>
    <property type="molecule type" value="Genomic_DNA"/>
</dbReference>
<keyword evidence="1" id="KW-1133">Transmembrane helix</keyword>
<gene>
    <name evidence="3" type="ORF">NCTC10918_02127</name>
</gene>
<evidence type="ECO:0000313" key="4">
    <source>
        <dbReference type="Proteomes" id="UP000270988"/>
    </source>
</evidence>
<evidence type="ECO:0000313" key="3">
    <source>
        <dbReference type="EMBL" id="VEJ30835.1"/>
    </source>
</evidence>
<dbReference type="Proteomes" id="UP000270988">
    <property type="component" value="Chromosome"/>
</dbReference>
<dbReference type="AlphaFoldDB" id="A0A3S5C1R1"/>
<evidence type="ECO:0000256" key="1">
    <source>
        <dbReference type="SAM" id="Phobius"/>
    </source>
</evidence>
<evidence type="ECO:0000259" key="2">
    <source>
        <dbReference type="Pfam" id="PF00532"/>
    </source>
</evidence>
<keyword evidence="1" id="KW-0812">Transmembrane</keyword>
<keyword evidence="1" id="KW-0472">Membrane</keyword>
<sequence length="203" mass="21789">MTPEPQLEEEQTSRRVPLTIIGWGALLGVLLLVIVVAAHLLRPDIRPLRAPGDTEAIAPVVPQEITLPNNNNRDAKIGIIMTYGEDAEGSEWVLPAQGAAVAAHRLDLGKTPVQLTVANDKGTPDEARDAVEKLKSEGVQGIIISSSGEHIKGATSAARESSIPVIEVYDSVDTGRGVWSLAPTPSSFRRRICRLRSRVPRAS</sequence>
<dbReference type="SUPFAM" id="SSF53822">
    <property type="entry name" value="Periplasmic binding protein-like I"/>
    <property type="match status" value="1"/>
</dbReference>
<dbReference type="InterPro" id="IPR001761">
    <property type="entry name" value="Peripla_BP/Lac1_sug-bd_dom"/>
</dbReference>
<protein>
    <recommendedName>
        <fullName evidence="2">Periplasmic binding protein/LacI sugar binding domain-containing protein</fullName>
    </recommendedName>
</protein>
<dbReference type="Pfam" id="PF00532">
    <property type="entry name" value="Peripla_BP_1"/>
    <property type="match status" value="1"/>
</dbReference>
<dbReference type="InterPro" id="IPR028082">
    <property type="entry name" value="Peripla_BP_I"/>
</dbReference>
<feature type="transmembrane region" description="Helical" evidence="1">
    <location>
        <begin position="20"/>
        <end position="41"/>
    </location>
</feature>
<feature type="domain" description="Periplasmic binding protein/LacI sugar binding" evidence="2">
    <location>
        <begin position="113"/>
        <end position="177"/>
    </location>
</feature>
<reference evidence="3 4" key="1">
    <citation type="submission" date="2018-12" db="EMBL/GenBank/DDBJ databases">
        <authorList>
            <consortium name="Pathogen Informatics"/>
        </authorList>
    </citation>
    <scope>NUCLEOTIDE SEQUENCE [LARGE SCALE GENOMIC DNA]</scope>
    <source>
        <strain evidence="3 4">NCTC10918</strain>
    </source>
</reference>
<name>A0A3S5C1R1_9MICC</name>
<accession>A0A3S5C1R1</accession>
<organism evidence="3 4">
    <name type="scientific">Rothia dentocariosa</name>
    <dbReference type="NCBI Taxonomy" id="2047"/>
    <lineage>
        <taxon>Bacteria</taxon>
        <taxon>Bacillati</taxon>
        <taxon>Actinomycetota</taxon>
        <taxon>Actinomycetes</taxon>
        <taxon>Micrococcales</taxon>
        <taxon>Micrococcaceae</taxon>
        <taxon>Rothia</taxon>
    </lineage>
</organism>
<dbReference type="Gene3D" id="3.40.50.2300">
    <property type="match status" value="1"/>
</dbReference>